<feature type="compositionally biased region" description="Polar residues" evidence="1">
    <location>
        <begin position="333"/>
        <end position="364"/>
    </location>
</feature>
<dbReference type="GO" id="GO:0031175">
    <property type="term" value="P:neuron projection development"/>
    <property type="evidence" value="ECO:0007669"/>
    <property type="project" value="TreeGrafter"/>
</dbReference>
<evidence type="ECO:0000259" key="2">
    <source>
        <dbReference type="Pfam" id="PF14222"/>
    </source>
</evidence>
<dbReference type="GO" id="GO:0000902">
    <property type="term" value="P:cell morphogenesis"/>
    <property type="evidence" value="ECO:0007669"/>
    <property type="project" value="InterPro"/>
</dbReference>
<feature type="compositionally biased region" description="Acidic residues" evidence="1">
    <location>
        <begin position="1876"/>
        <end position="1889"/>
    </location>
</feature>
<feature type="compositionally biased region" description="Polar residues" evidence="1">
    <location>
        <begin position="993"/>
        <end position="1007"/>
    </location>
</feature>
<dbReference type="OrthoDB" id="6287725at2759"/>
<proteinExistence type="predicted"/>
<reference evidence="4 5" key="1">
    <citation type="journal article" date="2018" name="Sci. Rep.">
        <title>Genomic signatures of local adaptation to the degree of environmental predictability in rotifers.</title>
        <authorList>
            <person name="Franch-Gras L."/>
            <person name="Hahn C."/>
            <person name="Garcia-Roger E.M."/>
            <person name="Carmona M.J."/>
            <person name="Serra M."/>
            <person name="Gomez A."/>
        </authorList>
    </citation>
    <scope>NUCLEOTIDE SEQUENCE [LARGE SCALE GENOMIC DNA]</scope>
    <source>
        <strain evidence="4">HYR1</strain>
    </source>
</reference>
<accession>A0A3M7SSS2</accession>
<dbReference type="InterPro" id="IPR025614">
    <property type="entry name" value="Cell_morpho_N"/>
</dbReference>
<dbReference type="EMBL" id="REGN01000845">
    <property type="protein sequence ID" value="RNA38647.1"/>
    <property type="molecule type" value="Genomic_DNA"/>
</dbReference>
<dbReference type="Proteomes" id="UP000276133">
    <property type="component" value="Unassembled WGS sequence"/>
</dbReference>
<feature type="region of interest" description="Disordered" evidence="1">
    <location>
        <begin position="316"/>
        <end position="364"/>
    </location>
</feature>
<dbReference type="GO" id="GO:0005938">
    <property type="term" value="C:cell cortex"/>
    <property type="evidence" value="ECO:0007669"/>
    <property type="project" value="TreeGrafter"/>
</dbReference>
<evidence type="ECO:0000259" key="3">
    <source>
        <dbReference type="Pfam" id="PF14228"/>
    </source>
</evidence>
<evidence type="ECO:0000256" key="1">
    <source>
        <dbReference type="SAM" id="MobiDB-lite"/>
    </source>
</evidence>
<sequence length="2009" mass="228417">MIESNMSGANGDSSVESSSKSANTSTNTERKETDSSLCKSPVPSVSLEKHYYAKLPWGVLKQTQNLSSNLKNLITSVPNVNIDDDFFKIENKKPGEYLMNLIVFKFMQLGSRKISLIMNGEKRDKFLREFFQKNEDPDFDKLMATMAQVAEKSLPSLVRTLLMWHEAQISNLTYLKQQNQQQNDSNPLNSSSKAALKTKQHLMQAKMESDILDERKELMVNCILCSALKEILKQLPFHPGIDDLLNYIIDLSFQRFVPKETFANSSSSFYQHHQLYLDNRFTVDLFAECIGVMAHSRFALVKKRFLIEFERLKSNKSPNQGSTLSSSLSGQTVNPQSTMSTQQISSPATNSQSQPLSVSSTPNMNQSLISSQSIIKLLMGMKFIRVKMVPIEDLEASFQFLNDLAQYFVDVKDKDIKHTLAGLFVEILVPIIGIVKNEVNVPCLKSFVDILYQHALELSAKSKHRLACLPLLTCLLCVSQKQFFLNYWFNFGQLCLQQMKSKETTLSRIALESVIRLVWVYMIRIKGEKSSDTNVRLNAIVQSLFPKGSKLVMPKEMPANLYVKLINYIAYEKLDYAMKEVIYELLSIDVNQSASDFGDQPSAPSGSGQSGSAASAVSAGVSLGNQIFKNSKENMIILPLRMEIGLKAFTSISDTLQYQKENPNGSPPPIPSNFTTPDTDQLTIYPNQTLGDTLCRDIGLAIYFDHVRRAFQDILKTLDTTIGRGYLMTRPENTGSASTEDGSQIDAVQDEQTSLDELSAFNSQKESMFSSDMRSRLNLFRTCIALMPRLMPSFRENELVEILTRLTIHLDDELKLAAFKTLRTLVCSYPSWRKPIFTGFTNFILKEISDMFPKLIENALKMLIQLLSAWKSAVSDEQSLDDSCQILYHLEGFSLFTLCHSSVQRRRFGHFILHECKQIGEMTKCFKIYTMHNYALDILDVASIQAIKSLHLQCLNINLSIQNTRVDLAYLIDQSAIWDSCVNLSNYSEATQTHTQTNSLPKNQRAPSLSADEPLSEIEASSTSEASHAAKLGPDNRAPSATSLNYVFTFDPWTECLATFFAYDFIFTKCPQARADAWLFIFARLQQILPFVDPNEPHEPARTSLLFGNNALERSRKIGERDINLNLWKNYLMGACCLTTGSDQDLYSSEYRKYTSRVQDPLNMSSGQNLASSSTAVNYDFTIVESTSKFYANFGTHTSLIKIIVPYLKCDMSYFREIIIRGLGRINIEAQRDLIEELNPLIKETSDFKRQDKIRRLKKKDLARLALVRIFELMAEHKTLSKRIMDTYKNPTNLQHFNDEQMRKMFVDFIDTIYSYVESEGDKSYDHLNQIRLHFSMFVHKFIDSVAKEKRSVIFNDALRHNLFNLMTKWSGKFCINGKDHSAKLSASKSGLCIHQHHYAHLNCYHFYDELELAAARACAALLYSGNVLDYAHSKSSIVFAWLNNLLEVVNSEMKLYENCKYQVSNEAYTLCANCLTQLLELSLYTITSQKTPSGANINLSLNVSPVFDWVIDKCYATLSQEIADLCFLSLSKVYLDYLNESKPNSLSKNNLLKSSFESIYLGSILSVTLLNVGSTRLNIHEASVTLLRAMNKNFLQDSFEAKLDSKSAHLSTGNMDPISSFLSIDFDVINSLVMASKSQPFISEYLAKKNPDQTMFVFSELTSRFESCTSFSLRRSILNVLVPWFYNIELINPNVVTDTNKTNVNNVLQLESGCGSVEATHLVLNNLFYLTCKYADNFGAELEVLWATLASTWRSNLKIICRFVYVMISLAAYEMLAHGKRIVCYLSRVCPERIVDELVNELEMIDSFTAHISKEAQFPFYRYLKVITVPASPPPSPKLANNYKKSSIYFVNQDEDDDDQELYESLEFANQSDFNPDDEEYDDSDLSDTDTSQSEPEFSQHLKKSQPCPAHLKLDQSQLPLPVKYQSFACPLNKILYHSGHHHHQQNLVANQDYMPLFSYHHNYLHHNHYFHFSNMQRGSVSLMLLSELVSNDGADFDWSQYLPILFH</sequence>
<dbReference type="Pfam" id="PF14228">
    <property type="entry name" value="MOR2-PAG1_mid"/>
    <property type="match status" value="1"/>
</dbReference>
<dbReference type="STRING" id="10195.A0A3M7SSS2"/>
<feature type="domain" description="Cell morphogenesis protein N-terminal" evidence="2">
    <location>
        <begin position="628"/>
        <end position="871"/>
    </location>
</feature>
<feature type="region of interest" description="Disordered" evidence="1">
    <location>
        <begin position="1"/>
        <end position="41"/>
    </location>
</feature>
<dbReference type="InterPro" id="IPR029473">
    <property type="entry name" value="MOR2-PAG1_mid"/>
</dbReference>
<name>A0A3M7SSS2_BRAPC</name>
<comment type="caution">
    <text evidence="4">The sequence shown here is derived from an EMBL/GenBank/DDBJ whole genome shotgun (WGS) entry which is preliminary data.</text>
</comment>
<feature type="domain" description="Cell morphogenesis protein N-terminal" evidence="2">
    <location>
        <begin position="214"/>
        <end position="589"/>
    </location>
</feature>
<feature type="domain" description="Cell morphogenesis central region" evidence="3">
    <location>
        <begin position="1722"/>
        <end position="1803"/>
    </location>
</feature>
<keyword evidence="5" id="KW-1185">Reference proteome</keyword>
<dbReference type="GO" id="GO:0030427">
    <property type="term" value="C:site of polarized growth"/>
    <property type="evidence" value="ECO:0007669"/>
    <property type="project" value="TreeGrafter"/>
</dbReference>
<feature type="compositionally biased region" description="Low complexity" evidence="1">
    <location>
        <begin position="320"/>
        <end position="332"/>
    </location>
</feature>
<dbReference type="Pfam" id="PF14222">
    <property type="entry name" value="MOR2-PAG1_N"/>
    <property type="match status" value="2"/>
</dbReference>
<evidence type="ECO:0000313" key="4">
    <source>
        <dbReference type="EMBL" id="RNA38647.1"/>
    </source>
</evidence>
<dbReference type="SUPFAM" id="SSF48371">
    <property type="entry name" value="ARM repeat"/>
    <property type="match status" value="1"/>
</dbReference>
<feature type="region of interest" description="Disordered" evidence="1">
    <location>
        <begin position="993"/>
        <end position="1014"/>
    </location>
</feature>
<dbReference type="InterPro" id="IPR016024">
    <property type="entry name" value="ARM-type_fold"/>
</dbReference>
<dbReference type="PANTHER" id="PTHR12295">
    <property type="entry name" value="FURRY-RELATED"/>
    <property type="match status" value="1"/>
</dbReference>
<feature type="region of interest" description="Disordered" evidence="1">
    <location>
        <begin position="658"/>
        <end position="677"/>
    </location>
</feature>
<feature type="non-terminal residue" evidence="4">
    <location>
        <position position="2009"/>
    </location>
</feature>
<evidence type="ECO:0000313" key="5">
    <source>
        <dbReference type="Proteomes" id="UP000276133"/>
    </source>
</evidence>
<organism evidence="4 5">
    <name type="scientific">Brachionus plicatilis</name>
    <name type="common">Marine rotifer</name>
    <name type="synonym">Brachionus muelleri</name>
    <dbReference type="NCBI Taxonomy" id="10195"/>
    <lineage>
        <taxon>Eukaryota</taxon>
        <taxon>Metazoa</taxon>
        <taxon>Spiralia</taxon>
        <taxon>Gnathifera</taxon>
        <taxon>Rotifera</taxon>
        <taxon>Eurotatoria</taxon>
        <taxon>Monogononta</taxon>
        <taxon>Pseudotrocha</taxon>
        <taxon>Ploima</taxon>
        <taxon>Brachionidae</taxon>
        <taxon>Brachionus</taxon>
    </lineage>
</organism>
<dbReference type="InterPro" id="IPR039867">
    <property type="entry name" value="Furry/Tao3/Mor2"/>
</dbReference>
<gene>
    <name evidence="4" type="ORF">BpHYR1_043895</name>
</gene>
<dbReference type="PANTHER" id="PTHR12295:SF30">
    <property type="entry name" value="PROTEIN FURRY"/>
    <property type="match status" value="1"/>
</dbReference>
<feature type="region of interest" description="Disordered" evidence="1">
    <location>
        <begin position="1869"/>
        <end position="1907"/>
    </location>
</feature>
<protein>
    <submittedName>
        <fullName evidence="4">Furry isoform X3</fullName>
    </submittedName>
</protein>
<feature type="compositionally biased region" description="Low complexity" evidence="1">
    <location>
        <begin position="10"/>
        <end position="27"/>
    </location>
</feature>